<dbReference type="Pfam" id="PF13086">
    <property type="entry name" value="AAA_11"/>
    <property type="match status" value="1"/>
</dbReference>
<organism evidence="2 3">
    <name type="scientific">Cirrhinus mrigala</name>
    <name type="common">Mrigala</name>
    <dbReference type="NCBI Taxonomy" id="683832"/>
    <lineage>
        <taxon>Eukaryota</taxon>
        <taxon>Metazoa</taxon>
        <taxon>Chordata</taxon>
        <taxon>Craniata</taxon>
        <taxon>Vertebrata</taxon>
        <taxon>Euteleostomi</taxon>
        <taxon>Actinopterygii</taxon>
        <taxon>Neopterygii</taxon>
        <taxon>Teleostei</taxon>
        <taxon>Ostariophysi</taxon>
        <taxon>Cypriniformes</taxon>
        <taxon>Cyprinidae</taxon>
        <taxon>Labeoninae</taxon>
        <taxon>Labeonini</taxon>
        <taxon>Cirrhinus</taxon>
    </lineage>
</organism>
<dbReference type="InterPro" id="IPR041677">
    <property type="entry name" value="DNA2/NAM7_AAA_11"/>
</dbReference>
<dbReference type="Proteomes" id="UP001529510">
    <property type="component" value="Unassembled WGS sequence"/>
</dbReference>
<dbReference type="AlphaFoldDB" id="A0ABD0RRU4"/>
<name>A0ABD0RRU4_CIRMR</name>
<evidence type="ECO:0000313" key="3">
    <source>
        <dbReference type="Proteomes" id="UP001529510"/>
    </source>
</evidence>
<comment type="caution">
    <text evidence="2">The sequence shown here is derived from an EMBL/GenBank/DDBJ whole genome shotgun (WGS) entry which is preliminary data.</text>
</comment>
<dbReference type="Gene3D" id="3.40.50.300">
    <property type="entry name" value="P-loop containing nucleotide triphosphate hydrolases"/>
    <property type="match status" value="1"/>
</dbReference>
<feature type="non-terminal residue" evidence="2">
    <location>
        <position position="64"/>
    </location>
</feature>
<reference evidence="2 3" key="1">
    <citation type="submission" date="2024-05" db="EMBL/GenBank/DDBJ databases">
        <title>Genome sequencing and assembly of Indian major carp, Cirrhinus mrigala (Hamilton, 1822).</title>
        <authorList>
            <person name="Mohindra V."/>
            <person name="Chowdhury L.M."/>
            <person name="Lal K."/>
            <person name="Jena J.K."/>
        </authorList>
    </citation>
    <scope>NUCLEOTIDE SEQUENCE [LARGE SCALE GENOMIC DNA]</scope>
    <source>
        <strain evidence="2">CM1030</strain>
        <tissue evidence="2">Blood</tissue>
    </source>
</reference>
<feature type="non-terminal residue" evidence="2">
    <location>
        <position position="1"/>
    </location>
</feature>
<evidence type="ECO:0000313" key="2">
    <source>
        <dbReference type="EMBL" id="KAL0201254.1"/>
    </source>
</evidence>
<feature type="domain" description="DNA2/NAM7 helicase helicase" evidence="1">
    <location>
        <begin position="13"/>
        <end position="58"/>
    </location>
</feature>
<dbReference type="PANTHER" id="PTHR43788">
    <property type="entry name" value="DNA2/NAM7 HELICASE FAMILY MEMBER"/>
    <property type="match status" value="1"/>
</dbReference>
<dbReference type="EMBL" id="JAMKFB020000002">
    <property type="protein sequence ID" value="KAL0201254.1"/>
    <property type="molecule type" value="Genomic_DNA"/>
</dbReference>
<evidence type="ECO:0000259" key="1">
    <source>
        <dbReference type="Pfam" id="PF13086"/>
    </source>
</evidence>
<gene>
    <name evidence="2" type="ORF">M9458_004441</name>
</gene>
<proteinExistence type="predicted"/>
<keyword evidence="3" id="KW-1185">Reference proteome</keyword>
<dbReference type="InterPro" id="IPR027417">
    <property type="entry name" value="P-loop_NTPase"/>
</dbReference>
<protein>
    <recommendedName>
        <fullName evidence="1">DNA2/NAM7 helicase helicase domain-containing protein</fullName>
    </recommendedName>
</protein>
<dbReference type="InterPro" id="IPR050534">
    <property type="entry name" value="Coronavir_polyprotein_1ab"/>
</dbReference>
<accession>A0ABD0RRU4</accession>
<sequence length="64" mass="7189">YKKLLNSARLYELERHDIILCTCTAAASPNLKKTLSARQILIDECAMATEPQTLVPLVSFKPEK</sequence>
<dbReference type="PANTHER" id="PTHR43788:SF9">
    <property type="entry name" value="HELICASE WITH ZINC FINGER DOMAIN 2"/>
    <property type="match status" value="1"/>
</dbReference>